<keyword evidence="3 6" id="KW-1133">Transmembrane helix</keyword>
<dbReference type="RefSeq" id="WP_175187650.1">
    <property type="nucleotide sequence ID" value="NZ_JABVZQ010000014.1"/>
</dbReference>
<dbReference type="EMBL" id="JADGII010000027">
    <property type="protein sequence ID" value="MBF0637574.1"/>
    <property type="molecule type" value="Genomic_DNA"/>
</dbReference>
<evidence type="ECO:0000313" key="7">
    <source>
        <dbReference type="EMBL" id="MBF0637574.1"/>
    </source>
</evidence>
<feature type="transmembrane region" description="Helical" evidence="6">
    <location>
        <begin position="187"/>
        <end position="206"/>
    </location>
</feature>
<evidence type="ECO:0000256" key="4">
    <source>
        <dbReference type="ARBA" id="ARBA00023136"/>
    </source>
</evidence>
<keyword evidence="4 6" id="KW-0472">Membrane</keyword>
<comment type="subcellular location">
    <subcellularLocation>
        <location evidence="1">Membrane</location>
        <topology evidence="1">Multi-pass membrane protein</topology>
    </subcellularLocation>
</comment>
<reference evidence="7 8" key="1">
    <citation type="journal article" date="2020" name="Microorganisms">
        <title>Simultaneous Genome Sequencing of Prosthecochloris ethylica and Desulfuromonas acetoxidans within a Syntrophic Mixture Reveals Unique Pili and Protein Interactions.</title>
        <authorList>
            <person name="Kyndt J.A."/>
            <person name="Van Beeumen J.J."/>
            <person name="Meyer T.E."/>
        </authorList>
    </citation>
    <scope>NUCLEOTIDE SEQUENCE [LARGE SCALE GENOMIC DNA]</scope>
    <source>
        <strain evidence="7 8">N3</strain>
    </source>
</reference>
<sequence>MEPGILTNTLREFLDAFSYAWSNLQPSINWLIGVLLSIEILLLGLWWALSGGEQLANILKKILFLGFWLWLVQSFPELADKFVRSLIKAGEIAGGGHTPNLFNPSQIVFYGVQATKPMVIAINESGWNFANGITFGFLWLLAMLAYIIMAWQIFFSVLEFNLLVGVVGILLPFGFLKSTRFLAEKAIGAVISSGIKLMVLAFVLSVSETVLIDLKLGEGVPSLAEALTVVMVAGGIAFLAWNAPNVASGLLSGSPSLSAQTAVQTAGTAAAIGAAGASGVMAATRAAASAVGGSIRMASAAKTGAQIGSGTAKMAGAGPVGRAAAGVGGAGMAVGKSIWNRTGGKVADFVRGHYAGGAKDAFRATGGRLRSSGEGRSSTAKPRWADAAMSSLRRASELDPSKGGDTTP</sequence>
<feature type="transmembrane region" description="Helical" evidence="6">
    <location>
        <begin position="226"/>
        <end position="243"/>
    </location>
</feature>
<dbReference type="NCBIfam" id="TIGR02783">
    <property type="entry name" value="TrbL_P"/>
    <property type="match status" value="1"/>
</dbReference>
<dbReference type="Pfam" id="PF04610">
    <property type="entry name" value="TrbL"/>
    <property type="match status" value="1"/>
</dbReference>
<feature type="compositionally biased region" description="Low complexity" evidence="5">
    <location>
        <begin position="366"/>
        <end position="378"/>
    </location>
</feature>
<dbReference type="Proteomes" id="UP000619838">
    <property type="component" value="Unassembled WGS sequence"/>
</dbReference>
<dbReference type="InterPro" id="IPR007688">
    <property type="entry name" value="Conjugal_tfr_TrbL/VirB6"/>
</dbReference>
<gene>
    <name evidence="7" type="primary">trbL</name>
    <name evidence="7" type="ORF">INT08_10375</name>
</gene>
<keyword evidence="8" id="KW-1185">Reference proteome</keyword>
<evidence type="ECO:0000256" key="6">
    <source>
        <dbReference type="SAM" id="Phobius"/>
    </source>
</evidence>
<feature type="transmembrane region" description="Helical" evidence="6">
    <location>
        <begin position="28"/>
        <end position="49"/>
    </location>
</feature>
<proteinExistence type="predicted"/>
<evidence type="ECO:0000256" key="5">
    <source>
        <dbReference type="SAM" id="MobiDB-lite"/>
    </source>
</evidence>
<evidence type="ECO:0000256" key="3">
    <source>
        <dbReference type="ARBA" id="ARBA00022989"/>
    </source>
</evidence>
<feature type="transmembrane region" description="Helical" evidence="6">
    <location>
        <begin position="153"/>
        <end position="175"/>
    </location>
</feature>
<evidence type="ECO:0000256" key="1">
    <source>
        <dbReference type="ARBA" id="ARBA00004141"/>
    </source>
</evidence>
<organism evidence="7 8">
    <name type="scientific">Prosthecochloris ethylica</name>
    <dbReference type="NCBI Taxonomy" id="2743976"/>
    <lineage>
        <taxon>Bacteria</taxon>
        <taxon>Pseudomonadati</taxon>
        <taxon>Chlorobiota</taxon>
        <taxon>Chlorobiia</taxon>
        <taxon>Chlorobiales</taxon>
        <taxon>Chlorobiaceae</taxon>
        <taxon>Prosthecochloris</taxon>
    </lineage>
</organism>
<protein>
    <submittedName>
        <fullName evidence="7">P-type conjugative transfer protein TrbL</fullName>
    </submittedName>
</protein>
<name>A0ABR9XUC2_9CHLB</name>
<feature type="region of interest" description="Disordered" evidence="5">
    <location>
        <begin position="365"/>
        <end position="408"/>
    </location>
</feature>
<accession>A0ABR9XUC2</accession>
<evidence type="ECO:0000313" key="8">
    <source>
        <dbReference type="Proteomes" id="UP000619838"/>
    </source>
</evidence>
<evidence type="ECO:0000256" key="2">
    <source>
        <dbReference type="ARBA" id="ARBA00022692"/>
    </source>
</evidence>
<comment type="caution">
    <text evidence="7">The sequence shown here is derived from an EMBL/GenBank/DDBJ whole genome shotgun (WGS) entry which is preliminary data.</text>
</comment>
<keyword evidence="2 6" id="KW-0812">Transmembrane</keyword>
<dbReference type="InterPro" id="IPR014150">
    <property type="entry name" value="Conjugal_tfr_TrbL"/>
</dbReference>
<feature type="transmembrane region" description="Helical" evidence="6">
    <location>
        <begin position="126"/>
        <end position="147"/>
    </location>
</feature>